<dbReference type="AlphaFoldDB" id="A0A1R2B6I7"/>
<proteinExistence type="predicted"/>
<reference evidence="1 2" key="1">
    <citation type="submission" date="2016-11" db="EMBL/GenBank/DDBJ databases">
        <title>The macronuclear genome of Stentor coeruleus: a giant cell with tiny introns.</title>
        <authorList>
            <person name="Slabodnick M."/>
            <person name="Ruby J.G."/>
            <person name="Reiff S.B."/>
            <person name="Swart E.C."/>
            <person name="Gosai S."/>
            <person name="Prabakaran S."/>
            <person name="Witkowska E."/>
            <person name="Larue G.E."/>
            <person name="Fisher S."/>
            <person name="Freeman R.M."/>
            <person name="Gunawardena J."/>
            <person name="Chu W."/>
            <person name="Stover N.A."/>
            <person name="Gregory B.D."/>
            <person name="Nowacki M."/>
            <person name="Derisi J."/>
            <person name="Roy S.W."/>
            <person name="Marshall W.F."/>
            <person name="Sood P."/>
        </authorList>
    </citation>
    <scope>NUCLEOTIDE SEQUENCE [LARGE SCALE GENOMIC DNA]</scope>
    <source>
        <strain evidence="1">WM001</strain>
    </source>
</reference>
<protein>
    <submittedName>
        <fullName evidence="1">Uncharacterized protein</fullName>
    </submittedName>
</protein>
<dbReference type="EMBL" id="MPUH01000918">
    <property type="protein sequence ID" value="OMJ72240.1"/>
    <property type="molecule type" value="Genomic_DNA"/>
</dbReference>
<dbReference type="Proteomes" id="UP000187209">
    <property type="component" value="Unassembled WGS sequence"/>
</dbReference>
<sequence>MGSCLSKKTKNNVSVQWVETHSTVRIDAQNLDRSEINKKKLLKAPTLNMQNSSLFMRRMNISSICK</sequence>
<organism evidence="1 2">
    <name type="scientific">Stentor coeruleus</name>
    <dbReference type="NCBI Taxonomy" id="5963"/>
    <lineage>
        <taxon>Eukaryota</taxon>
        <taxon>Sar</taxon>
        <taxon>Alveolata</taxon>
        <taxon>Ciliophora</taxon>
        <taxon>Postciliodesmatophora</taxon>
        <taxon>Heterotrichea</taxon>
        <taxon>Heterotrichida</taxon>
        <taxon>Stentoridae</taxon>
        <taxon>Stentor</taxon>
    </lineage>
</organism>
<keyword evidence="2" id="KW-1185">Reference proteome</keyword>
<name>A0A1R2B6I7_9CILI</name>
<evidence type="ECO:0000313" key="2">
    <source>
        <dbReference type="Proteomes" id="UP000187209"/>
    </source>
</evidence>
<evidence type="ECO:0000313" key="1">
    <source>
        <dbReference type="EMBL" id="OMJ72240.1"/>
    </source>
</evidence>
<gene>
    <name evidence="1" type="ORF">SteCoe_29380</name>
</gene>
<comment type="caution">
    <text evidence="1">The sequence shown here is derived from an EMBL/GenBank/DDBJ whole genome shotgun (WGS) entry which is preliminary data.</text>
</comment>
<accession>A0A1R2B6I7</accession>